<evidence type="ECO:0000259" key="2">
    <source>
        <dbReference type="Pfam" id="PF13406"/>
    </source>
</evidence>
<dbReference type="InterPro" id="IPR043426">
    <property type="entry name" value="MltB-like"/>
</dbReference>
<dbReference type="Pfam" id="PF13406">
    <property type="entry name" value="SLT_2"/>
    <property type="match status" value="1"/>
</dbReference>
<evidence type="ECO:0000313" key="4">
    <source>
        <dbReference type="Proteomes" id="UP000217736"/>
    </source>
</evidence>
<dbReference type="InterPro" id="IPR023346">
    <property type="entry name" value="Lysozyme-like_dom_sf"/>
</dbReference>
<keyword evidence="4" id="KW-1185">Reference proteome</keyword>
<organism evidence="3 4">
    <name type="scientific">Mycobacterium shigaense</name>
    <dbReference type="NCBI Taxonomy" id="722731"/>
    <lineage>
        <taxon>Bacteria</taxon>
        <taxon>Bacillati</taxon>
        <taxon>Actinomycetota</taxon>
        <taxon>Actinomycetes</taxon>
        <taxon>Mycobacteriales</taxon>
        <taxon>Mycobacteriaceae</taxon>
        <taxon>Mycobacterium</taxon>
        <taxon>Mycobacterium simiae complex</taxon>
    </lineage>
</organism>
<dbReference type="GO" id="GO:0008933">
    <property type="term" value="F:peptidoglycan lytic transglycosylase activity"/>
    <property type="evidence" value="ECO:0007669"/>
    <property type="project" value="TreeGrafter"/>
</dbReference>
<dbReference type="SUPFAM" id="SSF53955">
    <property type="entry name" value="Lysozyme-like"/>
    <property type="match status" value="1"/>
</dbReference>
<reference evidence="4" key="1">
    <citation type="submission" date="2017-06" db="EMBL/GenBank/DDBJ databases">
        <title>Complete Genome Sequence of Mycobacterium shigaense.</title>
        <authorList>
            <person name="Fukano H."/>
            <person name="Yoshida M."/>
            <person name="Kazumi Y."/>
            <person name="Ogura Y."/>
            <person name="Mitarai S."/>
            <person name="Hayashi T."/>
            <person name="Hoshino Y."/>
        </authorList>
    </citation>
    <scope>NUCLEOTIDE SEQUENCE [LARGE SCALE GENOMIC DNA]</scope>
    <source>
        <strain evidence="4">UN-152</strain>
    </source>
</reference>
<protein>
    <recommendedName>
        <fullName evidence="2">Transglycosylase SLT domain-containing protein</fullName>
    </recommendedName>
</protein>
<feature type="region of interest" description="Disordered" evidence="1">
    <location>
        <begin position="1"/>
        <end position="23"/>
    </location>
</feature>
<dbReference type="Proteomes" id="UP000217736">
    <property type="component" value="Chromosome"/>
</dbReference>
<dbReference type="AlphaFoldDB" id="A0A1Z4EM73"/>
<sequence length="275" mass="29156">MLPRAGKGPESPKTHGTMDMVTVGSGDMKGSVVSPRRWLRAAAVIGATAMLMASSCTWQLSLFIPDGVPPPAGDPVPAVNTHASGRPADQLRDWALQRSAVLEIPVIALEAYAYAARVAEVENPKCHIAWTTLAGIGQVESHHGTYRGATLAPNGDVSPPIRGVRLDGTSGNLRIVDTAADDSDGEPVVTRAMGPMQFIPETWRLYGVDAHNDGHVSPDNIDDAALAAAGYLCWRGKDLATPRGWITALRAYNNSGVYARAVRDWATAYAAGRPL</sequence>
<dbReference type="GO" id="GO:0009253">
    <property type="term" value="P:peptidoglycan catabolic process"/>
    <property type="evidence" value="ECO:0007669"/>
    <property type="project" value="TreeGrafter"/>
</dbReference>
<proteinExistence type="predicted"/>
<dbReference type="KEGG" id="mshg:MSG_03989"/>
<dbReference type="PANTHER" id="PTHR30163">
    <property type="entry name" value="MEMBRANE-BOUND LYTIC MUREIN TRANSGLYCOSYLASE B"/>
    <property type="match status" value="1"/>
</dbReference>
<gene>
    <name evidence="3" type="primary">lpqU</name>
    <name evidence="3" type="ORF">MSG_03989</name>
</gene>
<dbReference type="PANTHER" id="PTHR30163:SF8">
    <property type="entry name" value="LYTIC MUREIN TRANSGLYCOSYLASE"/>
    <property type="match status" value="1"/>
</dbReference>
<accession>A0A1Z4EM73</accession>
<dbReference type="CDD" id="cd13399">
    <property type="entry name" value="Slt35-like"/>
    <property type="match status" value="1"/>
</dbReference>
<name>A0A1Z4EM73_9MYCO</name>
<evidence type="ECO:0000256" key="1">
    <source>
        <dbReference type="SAM" id="MobiDB-lite"/>
    </source>
</evidence>
<evidence type="ECO:0000313" key="3">
    <source>
        <dbReference type="EMBL" id="BAX94113.1"/>
    </source>
</evidence>
<dbReference type="Gene3D" id="1.10.530.10">
    <property type="match status" value="1"/>
</dbReference>
<dbReference type="EMBL" id="AP018164">
    <property type="protein sequence ID" value="BAX94113.1"/>
    <property type="molecule type" value="Genomic_DNA"/>
</dbReference>
<dbReference type="InterPro" id="IPR031304">
    <property type="entry name" value="SLT_2"/>
</dbReference>
<feature type="domain" description="Transglycosylase SLT" evidence="2">
    <location>
        <begin position="192"/>
        <end position="233"/>
    </location>
</feature>